<dbReference type="PROSITE" id="PS51186">
    <property type="entry name" value="GNAT"/>
    <property type="match status" value="1"/>
</dbReference>
<evidence type="ECO:0000313" key="2">
    <source>
        <dbReference type="EMBL" id="MFC5492248.1"/>
    </source>
</evidence>
<reference evidence="3" key="1">
    <citation type="journal article" date="2019" name="Int. J. Syst. Evol. Microbiol.">
        <title>The Global Catalogue of Microorganisms (GCM) 10K type strain sequencing project: providing services to taxonomists for standard genome sequencing and annotation.</title>
        <authorList>
            <consortium name="The Broad Institute Genomics Platform"/>
            <consortium name="The Broad Institute Genome Sequencing Center for Infectious Disease"/>
            <person name="Wu L."/>
            <person name="Ma J."/>
        </authorList>
    </citation>
    <scope>NUCLEOTIDE SEQUENCE [LARGE SCALE GENOMIC DNA]</scope>
    <source>
        <strain evidence="3">KACC 13778</strain>
    </source>
</reference>
<keyword evidence="2" id="KW-0808">Transferase</keyword>
<comment type="caution">
    <text evidence="2">The sequence shown here is derived from an EMBL/GenBank/DDBJ whole genome shotgun (WGS) entry which is preliminary data.</text>
</comment>
<sequence>MSRLEIRVATRRDRVALTALLCGLSAESAYQRFQSAIGGHPSRAVVDGLLPEPPRGVALVGLVDGVLVAHGMWARAGDVAELGILVADGCQRQGFGSEIATALLADLAARGIERVEVYTGSGNRAVPRMVARQAPGAARTVDGPSVSWTFPVEARRVVAA</sequence>
<dbReference type="GO" id="GO:0016746">
    <property type="term" value="F:acyltransferase activity"/>
    <property type="evidence" value="ECO:0007669"/>
    <property type="project" value="UniProtKB-KW"/>
</dbReference>
<accession>A0ABW0MYX4</accession>
<evidence type="ECO:0000259" key="1">
    <source>
        <dbReference type="PROSITE" id="PS51186"/>
    </source>
</evidence>
<dbReference type="RefSeq" id="WP_345176831.1">
    <property type="nucleotide sequence ID" value="NZ_BAABFQ010000006.1"/>
</dbReference>
<dbReference type="InterPro" id="IPR000182">
    <property type="entry name" value="GNAT_dom"/>
</dbReference>
<feature type="domain" description="N-acetyltransferase" evidence="1">
    <location>
        <begin position="4"/>
        <end position="153"/>
    </location>
</feature>
<keyword evidence="3" id="KW-1185">Reference proteome</keyword>
<keyword evidence="2" id="KW-0012">Acyltransferase</keyword>
<dbReference type="EC" id="2.3.1.-" evidence="2"/>
<dbReference type="SUPFAM" id="SSF55729">
    <property type="entry name" value="Acyl-CoA N-acyltransferases (Nat)"/>
    <property type="match status" value="1"/>
</dbReference>
<protein>
    <submittedName>
        <fullName evidence="2">GNAT family N-acetyltransferase</fullName>
        <ecNumber evidence="2">2.3.1.-</ecNumber>
    </submittedName>
</protein>
<dbReference type="Gene3D" id="3.40.630.30">
    <property type="match status" value="1"/>
</dbReference>
<dbReference type="InterPro" id="IPR016181">
    <property type="entry name" value="Acyl_CoA_acyltransferase"/>
</dbReference>
<gene>
    <name evidence="2" type="ORF">ACFPKY_04010</name>
</gene>
<evidence type="ECO:0000313" key="3">
    <source>
        <dbReference type="Proteomes" id="UP001595956"/>
    </source>
</evidence>
<dbReference type="Pfam" id="PF00583">
    <property type="entry name" value="Acetyltransf_1"/>
    <property type="match status" value="1"/>
</dbReference>
<dbReference type="EMBL" id="JBHSMD010000001">
    <property type="protein sequence ID" value="MFC5492248.1"/>
    <property type="molecule type" value="Genomic_DNA"/>
</dbReference>
<proteinExistence type="predicted"/>
<dbReference type="Proteomes" id="UP001595956">
    <property type="component" value="Unassembled WGS sequence"/>
</dbReference>
<organism evidence="2 3">
    <name type="scientific">Nocardioides caricicola</name>
    <dbReference type="NCBI Taxonomy" id="634770"/>
    <lineage>
        <taxon>Bacteria</taxon>
        <taxon>Bacillati</taxon>
        <taxon>Actinomycetota</taxon>
        <taxon>Actinomycetes</taxon>
        <taxon>Propionibacteriales</taxon>
        <taxon>Nocardioidaceae</taxon>
        <taxon>Nocardioides</taxon>
    </lineage>
</organism>
<name>A0ABW0MYX4_9ACTN</name>